<dbReference type="Proteomes" id="UP000834106">
    <property type="component" value="Chromosome 12"/>
</dbReference>
<keyword evidence="3" id="KW-1185">Reference proteome</keyword>
<dbReference type="CDD" id="cd04051">
    <property type="entry name" value="C2_SRC2_like"/>
    <property type="match status" value="1"/>
</dbReference>
<evidence type="ECO:0000313" key="3">
    <source>
        <dbReference type="Proteomes" id="UP000834106"/>
    </source>
</evidence>
<sequence>MGSRYEVEVTISSAKDLKNVNWRHGKLKPYAVVWVDPKAKCSTRIDEEGDTCPYWNEKLVIPFNSPVEESTLHVDIVHANAAEGTKPLIGSAKLPLREVVDDVGFGNRLEKRLELKRPSGRPHGKLEVNVTVREPRYRAPDPYYAPYGVPPPGSRDYTAAPQPYGNPYAAPPMPAYSAPPSGYPYSAPSYGQPSYGQQAYGQQYGQSGYSGQPGYAVEEKKKSKFGGMGTGLAVGAVAGVLGGLALAEGVDALEDHVADDVADRVEDDWGNDGGDDY</sequence>
<evidence type="ECO:0000313" key="2">
    <source>
        <dbReference type="EMBL" id="CAI9771924.1"/>
    </source>
</evidence>
<name>A0AAD2DZX4_9LAMI</name>
<accession>A0AAD2DZX4</accession>
<feature type="domain" description="C2" evidence="1">
    <location>
        <begin position="6"/>
        <end position="108"/>
    </location>
</feature>
<dbReference type="PANTHER" id="PTHR32246">
    <property type="entry name" value="INGRESSION PROTEIN FIC1"/>
    <property type="match status" value="1"/>
</dbReference>
<dbReference type="Pfam" id="PF00168">
    <property type="entry name" value="C2"/>
    <property type="match status" value="1"/>
</dbReference>
<dbReference type="InterPro" id="IPR044750">
    <property type="entry name" value="C2_SRC2/BAP"/>
</dbReference>
<proteinExistence type="predicted"/>
<protein>
    <recommendedName>
        <fullName evidence="1">C2 domain-containing protein</fullName>
    </recommendedName>
</protein>
<evidence type="ECO:0000259" key="1">
    <source>
        <dbReference type="SMART" id="SM00239"/>
    </source>
</evidence>
<reference evidence="2" key="1">
    <citation type="submission" date="2023-05" db="EMBL/GenBank/DDBJ databases">
        <authorList>
            <person name="Huff M."/>
        </authorList>
    </citation>
    <scope>NUCLEOTIDE SEQUENCE</scope>
</reference>
<dbReference type="GO" id="GO:0006952">
    <property type="term" value="P:defense response"/>
    <property type="evidence" value="ECO:0007669"/>
    <property type="project" value="InterPro"/>
</dbReference>
<organism evidence="2 3">
    <name type="scientific">Fraxinus pennsylvanica</name>
    <dbReference type="NCBI Taxonomy" id="56036"/>
    <lineage>
        <taxon>Eukaryota</taxon>
        <taxon>Viridiplantae</taxon>
        <taxon>Streptophyta</taxon>
        <taxon>Embryophyta</taxon>
        <taxon>Tracheophyta</taxon>
        <taxon>Spermatophyta</taxon>
        <taxon>Magnoliopsida</taxon>
        <taxon>eudicotyledons</taxon>
        <taxon>Gunneridae</taxon>
        <taxon>Pentapetalae</taxon>
        <taxon>asterids</taxon>
        <taxon>lamiids</taxon>
        <taxon>Lamiales</taxon>
        <taxon>Oleaceae</taxon>
        <taxon>Oleeae</taxon>
        <taxon>Fraxinus</taxon>
    </lineage>
</organism>
<dbReference type="Gene3D" id="2.60.40.150">
    <property type="entry name" value="C2 domain"/>
    <property type="match status" value="1"/>
</dbReference>
<dbReference type="EMBL" id="OU503047">
    <property type="protein sequence ID" value="CAI9771924.1"/>
    <property type="molecule type" value="Genomic_DNA"/>
</dbReference>
<dbReference type="SMART" id="SM00239">
    <property type="entry name" value="C2"/>
    <property type="match status" value="1"/>
</dbReference>
<dbReference type="SUPFAM" id="SSF49562">
    <property type="entry name" value="C2 domain (Calcium/lipid-binding domain, CaLB)"/>
    <property type="match status" value="1"/>
</dbReference>
<dbReference type="InterPro" id="IPR000008">
    <property type="entry name" value="C2_dom"/>
</dbReference>
<dbReference type="InterPro" id="IPR035892">
    <property type="entry name" value="C2_domain_sf"/>
</dbReference>
<gene>
    <name evidence="2" type="ORF">FPE_LOCUS19354</name>
</gene>
<dbReference type="AlphaFoldDB" id="A0AAD2DZX4"/>
<dbReference type="PANTHER" id="PTHR32246:SF20">
    <property type="entry name" value="CALCIUM-DEPENDENT LIPID-BINDING (CALB DOMAIN) FAMILY PROTEIN"/>
    <property type="match status" value="1"/>
</dbReference>